<evidence type="ECO:0000313" key="8">
    <source>
        <dbReference type="Proteomes" id="UP001157960"/>
    </source>
</evidence>
<organism evidence="7 8">
    <name type="scientific">Chryseobacterium profundimaris</name>
    <dbReference type="NCBI Taxonomy" id="1387275"/>
    <lineage>
        <taxon>Bacteria</taxon>
        <taxon>Pseudomonadati</taxon>
        <taxon>Bacteroidota</taxon>
        <taxon>Flavobacteriia</taxon>
        <taxon>Flavobacteriales</taxon>
        <taxon>Weeksellaceae</taxon>
        <taxon>Chryseobacterium group</taxon>
        <taxon>Chryseobacterium</taxon>
    </lineage>
</organism>
<evidence type="ECO:0000256" key="4">
    <source>
        <dbReference type="ARBA" id="ARBA00023125"/>
    </source>
</evidence>
<keyword evidence="5 6" id="KW-0233">DNA recombination</keyword>
<comment type="caution">
    <text evidence="7">The sequence shown here is derived from an EMBL/GenBank/DDBJ whole genome shotgun (WGS) entry which is preliminary data.</text>
</comment>
<evidence type="ECO:0000256" key="6">
    <source>
        <dbReference type="RuleBase" id="RU365089"/>
    </source>
</evidence>
<name>A0ABY1PH30_9FLAO</name>
<keyword evidence="8" id="KW-1185">Reference proteome</keyword>
<protein>
    <recommendedName>
        <fullName evidence="6">Mutator family transposase</fullName>
    </recommendedName>
</protein>
<evidence type="ECO:0000256" key="1">
    <source>
        <dbReference type="ARBA" id="ARBA00002190"/>
    </source>
</evidence>
<dbReference type="PANTHER" id="PTHR33217">
    <property type="entry name" value="TRANSPOSASE FOR INSERTION SEQUENCE ELEMENT IS1081"/>
    <property type="match status" value="1"/>
</dbReference>
<dbReference type="EMBL" id="FXTZ01000016">
    <property type="protein sequence ID" value="SMP33511.1"/>
    <property type="molecule type" value="Genomic_DNA"/>
</dbReference>
<evidence type="ECO:0000313" key="7">
    <source>
        <dbReference type="EMBL" id="SMP33511.1"/>
    </source>
</evidence>
<evidence type="ECO:0000256" key="2">
    <source>
        <dbReference type="ARBA" id="ARBA00010961"/>
    </source>
</evidence>
<keyword evidence="3 6" id="KW-0815">Transposition</keyword>
<keyword evidence="6" id="KW-0814">Transposable element</keyword>
<dbReference type="PANTHER" id="PTHR33217:SF8">
    <property type="entry name" value="MUTATOR FAMILY TRANSPOSASE"/>
    <property type="match status" value="1"/>
</dbReference>
<accession>A0ABY1PH30</accession>
<proteinExistence type="inferred from homology"/>
<dbReference type="Proteomes" id="UP001157960">
    <property type="component" value="Unassembled WGS sequence"/>
</dbReference>
<evidence type="ECO:0000256" key="3">
    <source>
        <dbReference type="ARBA" id="ARBA00022578"/>
    </source>
</evidence>
<evidence type="ECO:0000256" key="5">
    <source>
        <dbReference type="ARBA" id="ARBA00023172"/>
    </source>
</evidence>
<gene>
    <name evidence="7" type="ORF">SAMN06264346_11630</name>
</gene>
<sequence>MIVWMDGIVFKVRVNSKVINKIIYLAVGLNREGRKGVLGMWLGKNKSASFWMGVITDLNALVIDDNLNGYTKTIHQSI</sequence>
<comment type="function">
    <text evidence="1 6">Required for the transposition of the insertion element.</text>
</comment>
<keyword evidence="4 6" id="KW-0238">DNA-binding</keyword>
<dbReference type="Pfam" id="PF00872">
    <property type="entry name" value="Transposase_mut"/>
    <property type="match status" value="1"/>
</dbReference>
<reference evidence="7 8" key="1">
    <citation type="submission" date="2017-05" db="EMBL/GenBank/DDBJ databases">
        <authorList>
            <person name="Varghese N."/>
            <person name="Submissions S."/>
        </authorList>
    </citation>
    <scope>NUCLEOTIDE SEQUENCE [LARGE SCALE GENOMIC DNA]</scope>
    <source>
        <strain evidence="7 8">DSM 28214</strain>
    </source>
</reference>
<comment type="similarity">
    <text evidence="2 6">Belongs to the transposase mutator family.</text>
</comment>
<dbReference type="InterPro" id="IPR001207">
    <property type="entry name" value="Transposase_mutator"/>
</dbReference>